<dbReference type="GO" id="GO:0043866">
    <property type="term" value="F:adenylyl-sulfate reductase (thioredoxin) activity"/>
    <property type="evidence" value="ECO:0007669"/>
    <property type="project" value="UniProtKB-EC"/>
</dbReference>
<dbReference type="EMBL" id="QGDQ01000001">
    <property type="protein sequence ID" value="PWJ56111.1"/>
    <property type="molecule type" value="Genomic_DNA"/>
</dbReference>
<sequence length="235" mass="25913">MTGTTTTTADERRALAEAAGRDLEGASAQEVARWAVDTFGHDLVVAASMQDAVLPHLFAQLLPGVELLFLETGYHFPETAVMRDRVAAELPVRVIDVLPRLTVPQQDAEYGPRLHERDPGLCCSLRKVFPLAEALDGRGAWVTGVRRDEAPTRANTPVVTWDEKHHLVKVNPLVRWTLQDVEDYITEHQLPRHELTLRGYPSIGCAPCTRAVAPGEDPRSGRWSGTAKTECGIHT</sequence>
<dbReference type="GO" id="GO:0051539">
    <property type="term" value="F:4 iron, 4 sulfur cluster binding"/>
    <property type="evidence" value="ECO:0007669"/>
    <property type="project" value="UniProtKB-UniRule"/>
</dbReference>
<dbReference type="HAMAP" id="MF_00063">
    <property type="entry name" value="CysH"/>
    <property type="match status" value="1"/>
</dbReference>
<evidence type="ECO:0000256" key="4">
    <source>
        <dbReference type="HAMAP-Rule" id="MF_00063"/>
    </source>
</evidence>
<dbReference type="OrthoDB" id="9794018at2"/>
<dbReference type="Proteomes" id="UP000245469">
    <property type="component" value="Unassembled WGS sequence"/>
</dbReference>
<comment type="pathway">
    <text evidence="3 4">Sulfur metabolism; hydrogen sulfide biosynthesis; sulfite from sulfate.</text>
</comment>
<accession>A0A316AES0</accession>
<dbReference type="InterPro" id="IPR004511">
    <property type="entry name" value="PAPS/APS_Rdtase"/>
</dbReference>
<feature type="binding site" evidence="4">
    <location>
        <position position="123"/>
    </location>
    <ligand>
        <name>[4Fe-4S] cluster</name>
        <dbReference type="ChEBI" id="CHEBI:49883"/>
    </ligand>
</feature>
<keyword evidence="4" id="KW-0408">Iron</keyword>
<dbReference type="GO" id="GO:0004604">
    <property type="term" value="F:phosphoadenylyl-sulfate reductase (thioredoxin) activity"/>
    <property type="evidence" value="ECO:0007669"/>
    <property type="project" value="UniProtKB-UniRule"/>
</dbReference>
<dbReference type="InterPro" id="IPR002500">
    <property type="entry name" value="PAPS_reduct_dom"/>
</dbReference>
<feature type="domain" description="Phosphoadenosine phosphosulphate reductase" evidence="6">
    <location>
        <begin position="44"/>
        <end position="211"/>
    </location>
</feature>
<feature type="binding site" evidence="4">
    <location>
        <position position="205"/>
    </location>
    <ligand>
        <name>[4Fe-4S] cluster</name>
        <dbReference type="ChEBI" id="CHEBI:49883"/>
    </ligand>
</feature>
<dbReference type="PIRSF" id="PIRSF000857">
    <property type="entry name" value="PAPS_reductase"/>
    <property type="match status" value="1"/>
</dbReference>
<organism evidence="7 8">
    <name type="scientific">Quadrisphaera granulorum</name>
    <dbReference type="NCBI Taxonomy" id="317664"/>
    <lineage>
        <taxon>Bacteria</taxon>
        <taxon>Bacillati</taxon>
        <taxon>Actinomycetota</taxon>
        <taxon>Actinomycetes</taxon>
        <taxon>Kineosporiales</taxon>
        <taxon>Kineosporiaceae</taxon>
        <taxon>Quadrisphaera</taxon>
    </lineage>
</organism>
<evidence type="ECO:0000256" key="3">
    <source>
        <dbReference type="ARBA" id="ARBA00024327"/>
    </source>
</evidence>
<feature type="active site" description="Nucleophile; cysteine thiosulfonate intermediate" evidence="4">
    <location>
        <position position="231"/>
    </location>
</feature>
<dbReference type="EC" id="1.8.4.10" evidence="4"/>
<dbReference type="SUPFAM" id="SSF52402">
    <property type="entry name" value="Adenine nucleotide alpha hydrolases-like"/>
    <property type="match status" value="1"/>
</dbReference>
<keyword evidence="8" id="KW-1185">Reference proteome</keyword>
<dbReference type="NCBIfam" id="NF002537">
    <property type="entry name" value="PRK02090.1"/>
    <property type="match status" value="1"/>
</dbReference>
<keyword evidence="2 4" id="KW-0560">Oxidoreductase</keyword>
<dbReference type="PANTHER" id="PTHR46509:SF1">
    <property type="entry name" value="PHOSPHOADENOSINE PHOSPHOSULFATE REDUCTASE"/>
    <property type="match status" value="1"/>
</dbReference>
<dbReference type="Gene3D" id="3.40.50.620">
    <property type="entry name" value="HUPs"/>
    <property type="match status" value="1"/>
</dbReference>
<gene>
    <name evidence="4" type="primary">cysH</name>
    <name evidence="7" type="ORF">BXY45_10186</name>
</gene>
<comment type="function">
    <text evidence="4">Catalyzes the formation of sulfite from adenosine 5'-phosphosulfate (APS) using thioredoxin as an electron donor.</text>
</comment>
<dbReference type="GO" id="GO:0046872">
    <property type="term" value="F:metal ion binding"/>
    <property type="evidence" value="ECO:0007669"/>
    <property type="project" value="UniProtKB-KW"/>
</dbReference>
<comment type="cofactor">
    <cofactor evidence="4">
        <name>[4Fe-4S] cluster</name>
        <dbReference type="ChEBI" id="CHEBI:49883"/>
    </cofactor>
    <text evidence="4">Binds 1 [4Fe-4S] cluster per subunit.</text>
</comment>
<dbReference type="InterPro" id="IPR014729">
    <property type="entry name" value="Rossmann-like_a/b/a_fold"/>
</dbReference>
<feature type="region of interest" description="Disordered" evidence="5">
    <location>
        <begin position="214"/>
        <end position="235"/>
    </location>
</feature>
<evidence type="ECO:0000256" key="1">
    <source>
        <dbReference type="ARBA" id="ARBA00009732"/>
    </source>
</evidence>
<comment type="similarity">
    <text evidence="1 4">Belongs to the PAPS reductase family. CysH subfamily.</text>
</comment>
<dbReference type="GO" id="GO:0019379">
    <property type="term" value="P:sulfate assimilation, phosphoadenylyl sulfate reduction by phosphoadenylyl-sulfate reductase (thioredoxin)"/>
    <property type="evidence" value="ECO:0007669"/>
    <property type="project" value="UniProtKB-UniRule"/>
</dbReference>
<evidence type="ECO:0000256" key="5">
    <source>
        <dbReference type="SAM" id="MobiDB-lite"/>
    </source>
</evidence>
<dbReference type="NCBIfam" id="TIGR00434">
    <property type="entry name" value="cysH"/>
    <property type="match status" value="1"/>
</dbReference>
<feature type="binding site" evidence="4">
    <location>
        <position position="208"/>
    </location>
    <ligand>
        <name>[4Fe-4S] cluster</name>
        <dbReference type="ChEBI" id="CHEBI:49883"/>
    </ligand>
</feature>
<dbReference type="PANTHER" id="PTHR46509">
    <property type="entry name" value="PHOSPHOADENOSINE PHOSPHOSULFATE REDUCTASE"/>
    <property type="match status" value="1"/>
</dbReference>
<proteinExistence type="inferred from homology"/>
<dbReference type="CDD" id="cd23945">
    <property type="entry name" value="PAPS_reductase"/>
    <property type="match status" value="1"/>
</dbReference>
<comment type="catalytic activity">
    <reaction evidence="4">
        <text>[thioredoxin]-disulfide + sulfite + AMP + 2 H(+) = adenosine 5'-phosphosulfate + [thioredoxin]-dithiol</text>
        <dbReference type="Rhea" id="RHEA:21976"/>
        <dbReference type="Rhea" id="RHEA-COMP:10698"/>
        <dbReference type="Rhea" id="RHEA-COMP:10700"/>
        <dbReference type="ChEBI" id="CHEBI:15378"/>
        <dbReference type="ChEBI" id="CHEBI:17359"/>
        <dbReference type="ChEBI" id="CHEBI:29950"/>
        <dbReference type="ChEBI" id="CHEBI:50058"/>
        <dbReference type="ChEBI" id="CHEBI:58243"/>
        <dbReference type="ChEBI" id="CHEBI:456215"/>
        <dbReference type="EC" id="1.8.4.10"/>
    </reaction>
</comment>
<keyword evidence="4" id="KW-0963">Cytoplasm</keyword>
<name>A0A316AES0_9ACTN</name>
<dbReference type="AlphaFoldDB" id="A0A316AES0"/>
<evidence type="ECO:0000259" key="6">
    <source>
        <dbReference type="Pfam" id="PF01507"/>
    </source>
</evidence>
<evidence type="ECO:0000313" key="7">
    <source>
        <dbReference type="EMBL" id="PWJ56111.1"/>
    </source>
</evidence>
<comment type="caution">
    <text evidence="7">The sequence shown here is derived from an EMBL/GenBank/DDBJ whole genome shotgun (WGS) entry which is preliminary data.</text>
</comment>
<comment type="subcellular location">
    <subcellularLocation>
        <location evidence="4">Cytoplasm</location>
    </subcellularLocation>
</comment>
<evidence type="ECO:0000256" key="2">
    <source>
        <dbReference type="ARBA" id="ARBA00023002"/>
    </source>
</evidence>
<dbReference type="GO" id="GO:0005737">
    <property type="term" value="C:cytoplasm"/>
    <property type="evidence" value="ECO:0007669"/>
    <property type="project" value="UniProtKB-SubCell"/>
</dbReference>
<keyword evidence="4" id="KW-0479">Metal-binding</keyword>
<keyword evidence="4" id="KW-0411">Iron-sulfur</keyword>
<dbReference type="RefSeq" id="WP_109772650.1">
    <property type="nucleotide sequence ID" value="NZ_QGDQ01000001.1"/>
</dbReference>
<evidence type="ECO:0000313" key="8">
    <source>
        <dbReference type="Proteomes" id="UP000245469"/>
    </source>
</evidence>
<dbReference type="Pfam" id="PF01507">
    <property type="entry name" value="PAPS_reduct"/>
    <property type="match status" value="1"/>
</dbReference>
<reference evidence="7 8" key="1">
    <citation type="submission" date="2018-03" db="EMBL/GenBank/DDBJ databases">
        <title>Genomic Encyclopedia of Archaeal and Bacterial Type Strains, Phase II (KMG-II): from individual species to whole genera.</title>
        <authorList>
            <person name="Goeker M."/>
        </authorList>
    </citation>
    <scope>NUCLEOTIDE SEQUENCE [LARGE SCALE GENOMIC DNA]</scope>
    <source>
        <strain evidence="7 8">DSM 44889</strain>
    </source>
</reference>
<protein>
    <recommendedName>
        <fullName evidence="4">Adenosine 5'-phosphosulfate reductase</fullName>
        <shortName evidence="4">APS reductase</shortName>
        <ecNumber evidence="4">1.8.4.10</ecNumber>
    </recommendedName>
    <alternativeName>
        <fullName evidence="4">5'-adenylylsulfate reductase</fullName>
    </alternativeName>
    <alternativeName>
        <fullName evidence="4">Thioredoxin-dependent 5'-adenylylsulfate reductase</fullName>
    </alternativeName>
</protein>
<dbReference type="GO" id="GO:0070814">
    <property type="term" value="P:hydrogen sulfide biosynthetic process"/>
    <property type="evidence" value="ECO:0007669"/>
    <property type="project" value="UniProtKB-UniRule"/>
</dbReference>
<feature type="binding site" evidence="4">
    <location>
        <position position="122"/>
    </location>
    <ligand>
        <name>[4Fe-4S] cluster</name>
        <dbReference type="ChEBI" id="CHEBI:49883"/>
    </ligand>
</feature>